<feature type="compositionally biased region" description="Low complexity" evidence="2">
    <location>
        <begin position="690"/>
        <end position="699"/>
    </location>
</feature>
<dbReference type="EMBL" id="OC318587">
    <property type="protein sequence ID" value="CAD7402583.1"/>
    <property type="molecule type" value="Genomic_DNA"/>
</dbReference>
<feature type="region of interest" description="Disordered" evidence="2">
    <location>
        <begin position="503"/>
        <end position="522"/>
    </location>
</feature>
<feature type="domain" description="C2H2-type" evidence="3">
    <location>
        <begin position="243"/>
        <end position="270"/>
    </location>
</feature>
<feature type="compositionally biased region" description="Gly residues" evidence="2">
    <location>
        <begin position="171"/>
        <end position="183"/>
    </location>
</feature>
<evidence type="ECO:0000259" key="3">
    <source>
        <dbReference type="PROSITE" id="PS50157"/>
    </source>
</evidence>
<feature type="region of interest" description="Disordered" evidence="2">
    <location>
        <begin position="1544"/>
        <end position="1578"/>
    </location>
</feature>
<feature type="region of interest" description="Disordered" evidence="2">
    <location>
        <begin position="648"/>
        <end position="671"/>
    </location>
</feature>
<reference evidence="4" key="1">
    <citation type="submission" date="2020-11" db="EMBL/GenBank/DDBJ databases">
        <authorList>
            <person name="Tran Van P."/>
        </authorList>
    </citation>
    <scope>NUCLEOTIDE SEQUENCE</scope>
</reference>
<dbReference type="GO" id="GO:0008270">
    <property type="term" value="F:zinc ion binding"/>
    <property type="evidence" value="ECO:0007669"/>
    <property type="project" value="UniProtKB-KW"/>
</dbReference>
<keyword evidence="1" id="KW-0863">Zinc-finger</keyword>
<gene>
    <name evidence="4" type="ORF">TCEB3V08_LOCUS6569</name>
</gene>
<feature type="compositionally biased region" description="Polar residues" evidence="2">
    <location>
        <begin position="503"/>
        <end position="517"/>
    </location>
</feature>
<dbReference type="PANTHER" id="PTHR21020">
    <property type="entry name" value="ZINC FINGER PROTEIN 800"/>
    <property type="match status" value="1"/>
</dbReference>
<keyword evidence="1" id="KW-0862">Zinc</keyword>
<feature type="region of interest" description="Disordered" evidence="2">
    <location>
        <begin position="690"/>
        <end position="710"/>
    </location>
</feature>
<dbReference type="SUPFAM" id="SSF57667">
    <property type="entry name" value="beta-beta-alpha zinc fingers"/>
    <property type="match status" value="1"/>
</dbReference>
<dbReference type="InterPro" id="IPR036236">
    <property type="entry name" value="Znf_C2H2_sf"/>
</dbReference>
<proteinExistence type="predicted"/>
<feature type="compositionally biased region" description="Low complexity" evidence="2">
    <location>
        <begin position="1451"/>
        <end position="1465"/>
    </location>
</feature>
<organism evidence="4">
    <name type="scientific">Timema cristinae</name>
    <name type="common">Walking stick</name>
    <dbReference type="NCBI Taxonomy" id="61476"/>
    <lineage>
        <taxon>Eukaryota</taxon>
        <taxon>Metazoa</taxon>
        <taxon>Ecdysozoa</taxon>
        <taxon>Arthropoda</taxon>
        <taxon>Hexapoda</taxon>
        <taxon>Insecta</taxon>
        <taxon>Pterygota</taxon>
        <taxon>Neoptera</taxon>
        <taxon>Polyneoptera</taxon>
        <taxon>Phasmatodea</taxon>
        <taxon>Timematodea</taxon>
        <taxon>Timematoidea</taxon>
        <taxon>Timematidae</taxon>
        <taxon>Timema</taxon>
    </lineage>
</organism>
<feature type="compositionally biased region" description="Basic and acidic residues" evidence="2">
    <location>
        <begin position="1544"/>
        <end position="1559"/>
    </location>
</feature>
<feature type="compositionally biased region" description="Basic and acidic residues" evidence="2">
    <location>
        <begin position="1366"/>
        <end position="1390"/>
    </location>
</feature>
<evidence type="ECO:0000256" key="1">
    <source>
        <dbReference type="PROSITE-ProRule" id="PRU00042"/>
    </source>
</evidence>
<feature type="region of interest" description="Disordered" evidence="2">
    <location>
        <begin position="569"/>
        <end position="625"/>
    </location>
</feature>
<sequence>MHPHLYGGRVENHLGGGKCLQYTRLGSNPNLPVFGSLVQHESRALDHADIEAGPVTINPTYVMRGCSRLGWFSVCFPPTPLKLARRAAALLLYCSCPILLSVNLRPQVRPVLCLLLPKHFFSSTVPSMTTCGRHFLLRIRPIQFVSYKIVRITKSRIVIKRKMSSKTGTKSGKGGKSGVGKSYGGKNPLQNLSVDQNDDPGDRSVQQKPMSISIKSVPQLCKLLQNGTEEVQQVLTNEINIMMECKMCFNIFRSLANLLAHKRFYCQERYGLVFGDLPDKRNKNKVVEDPTLIIQPEPVPPSPTCNRDIWRTSDDVSEEEDEEDDLVEWRNKPAEPTILPAFTPILPAGNQKKSLGRVINKLVENAAKNVTRPQKGVADQKPQRHRLVHLDALNHTSAFQTLKFVRSTNNKPFDLISEQVAELTGMMSEKHAVLTPEGQVASENAAALLRLGDVPLQSVTDSHLLLPKDQVCKLLHRKTNEQIRKLRPQIQKKAFKKLKIDNNSQCSEKAEPSTQSAAVKEQNRIDQENLAWMNNFEGDFELQRCGGCGRRFERRAALISHSQICQKRQLAARNKSKGRRPAPSSDKVDVDSKSENILVDKPSFKDTETMSDNSPSLPSSVHADGETTFRTVTPLSLVPEMFHPFFSPGDSRSMLDGRTRTESHRSDSAEKKIKIEVRKDYDKIVRSESVTSLLSPSHSSSRDDCNRSDAGSVVSSRYYIEDDSDNENSVDDHDNVMLDKACHDIATKDIADTNQMFQTGPNKQFNETSFKNINLVRNLFTSEVNKDDTLRLNEGVRKRNLDKITLSTDRHFNLVEINETKKRKLSESIKVECDFVKGNFLSLENSNSSITNEMTPLNEEVIEVNSATDDKQMAKFRDFREREDDTIVLKTNSLEIRKIVESKDLKNIVLAQDKSILHTKKEPVQNNSLEDFGAAENISITERGDVVRKTNVLSMTIRSPNTKKKEELSSPEMNKKVQALINAHADDDTLVMPQTIGKRNEALFNPVMERYMQACINTQKLQCKVCLKKFNKMTNLRRHVAVHIGWKRYRCVVCPYKCFSKYDCDAHVLKAHLKGKDRSAVTAMVKLVDNESTRKSDTTVPINFEHDEGPSIAHEQKSEHLISDNMEISLSETCTNASENSKLDAVASLGINNAPTKSYDPVVKKKALTDGDVSIVRLPDKSTSISEDEACHAHGNDSIEDKEKLCVEISRTESDTSSKEVTKCQSSHLVKLEDVTIEKCVEGMSNLKSSIEPDLVVLRVVDEPNTLTEEAILKSVVNENSTPDTGVKHKRLGRRKKFTGNFGKMRATRSSSNGSVGVNVLSKTQLVRHGKQSSDIDVEPSTICNMKCKKVVCNTNLDCIKLERSSEENLNDEHEPITNELPPPKEEPNSKLDSPIDEIEMNEEESGEDTENKLLSDKTKQMVMHVIFGTGDGQECTSDLFMNGDAYNEQSSSDDNSSLRESSVSPNWEELDEVSSPEFHRGFPDNEQPFFFSSSSSSPQKSDLGVAQRPVRNRVKVKKDDFIYDLSDKCLIPKNSEEMLTKKLLKKREQGDRSVKESPSKVNIKNAVPASTDDSEPKSIPKLKLVITDIIKQAKQYSIKTDDLKVKESASECKIGKDSMVLSKRKSFRASEAKSTKVPVHEIK</sequence>
<keyword evidence="1" id="KW-0479">Metal-binding</keyword>
<evidence type="ECO:0000313" key="4">
    <source>
        <dbReference type="EMBL" id="CAD7402583.1"/>
    </source>
</evidence>
<dbReference type="Gene3D" id="3.30.160.60">
    <property type="entry name" value="Classic Zinc Finger"/>
    <property type="match status" value="1"/>
</dbReference>
<protein>
    <recommendedName>
        <fullName evidence="3">C2H2-type domain-containing protein</fullName>
    </recommendedName>
</protein>
<feature type="region of interest" description="Disordered" evidence="2">
    <location>
        <begin position="1366"/>
        <end position="1393"/>
    </location>
</feature>
<dbReference type="InterPro" id="IPR013087">
    <property type="entry name" value="Znf_C2H2_type"/>
</dbReference>
<feature type="compositionally biased region" description="Basic and acidic residues" evidence="2">
    <location>
        <begin position="653"/>
        <end position="671"/>
    </location>
</feature>
<feature type="domain" description="C2H2-type" evidence="3">
    <location>
        <begin position="1021"/>
        <end position="1048"/>
    </location>
</feature>
<dbReference type="PROSITE" id="PS00028">
    <property type="entry name" value="ZINC_FINGER_C2H2_1"/>
    <property type="match status" value="1"/>
</dbReference>
<accession>A0A7R9CW36</accession>
<evidence type="ECO:0000256" key="2">
    <source>
        <dbReference type="SAM" id="MobiDB-lite"/>
    </source>
</evidence>
<dbReference type="PROSITE" id="PS50157">
    <property type="entry name" value="ZINC_FINGER_C2H2_2"/>
    <property type="match status" value="2"/>
</dbReference>
<dbReference type="PANTHER" id="PTHR21020:SF0">
    <property type="entry name" value="ZINC FINGER PROTEIN 800"/>
    <property type="match status" value="1"/>
</dbReference>
<dbReference type="SMART" id="SM00355">
    <property type="entry name" value="ZnF_C2H2"/>
    <property type="match status" value="4"/>
</dbReference>
<name>A0A7R9CW36_TIMCR</name>
<dbReference type="InterPro" id="IPR039149">
    <property type="entry name" value="ZNF800"/>
</dbReference>
<feature type="region of interest" description="Disordered" evidence="2">
    <location>
        <begin position="163"/>
        <end position="209"/>
    </location>
</feature>
<feature type="compositionally biased region" description="Polar residues" evidence="2">
    <location>
        <begin position="610"/>
        <end position="619"/>
    </location>
</feature>
<feature type="region of interest" description="Disordered" evidence="2">
    <location>
        <begin position="1440"/>
        <end position="1510"/>
    </location>
</feature>